<feature type="signal peptide" evidence="6">
    <location>
        <begin position="1"/>
        <end position="19"/>
    </location>
</feature>
<comment type="similarity">
    <text evidence="1">Belongs to the peptidase S28 family.</text>
</comment>
<evidence type="ECO:0000256" key="2">
    <source>
        <dbReference type="ARBA" id="ARBA00022670"/>
    </source>
</evidence>
<evidence type="ECO:0000256" key="5">
    <source>
        <dbReference type="ARBA" id="ARBA00023180"/>
    </source>
</evidence>
<dbReference type="EMBL" id="CAADRA010007354">
    <property type="protein sequence ID" value="VFU00580.1"/>
    <property type="molecule type" value="Genomic_DNA"/>
</dbReference>
<dbReference type="OrthoDB" id="1735038at2759"/>
<dbReference type="PANTHER" id="PTHR11010">
    <property type="entry name" value="PROTEASE S28 PRO-X CARBOXYPEPTIDASE-RELATED"/>
    <property type="match status" value="1"/>
</dbReference>
<evidence type="ECO:0000313" key="7">
    <source>
        <dbReference type="EMBL" id="KAF0684016.1"/>
    </source>
</evidence>
<dbReference type="InterPro" id="IPR008758">
    <property type="entry name" value="Peptidase_S28"/>
</dbReference>
<keyword evidence="3 6" id="KW-0732">Signal</keyword>
<proteinExistence type="inferred from homology"/>
<sequence>MLARLSFLVAAVVAFTATAYPGRIFSQRHHLDDFRGNQHHIQYDPLVRAGAGPASAVTEHNYTKAIVDHYAPSNAAQYWNQRYFVNDEFWAGEGFPVFLYIGGEGPLTASTLTDRNYIHELAKAHRALLVAVEHRFYGTSYPTPDMSTANLRFLSSQQALFDLARIHAFLTGVYGLASSTWVAFGGSYPGALAAWFKLKYPHLVRGSVASSAPLWAKEDFGEYMQVVGSGLRYFGGGACYRAVEDAIVAFHKLVGSGDRDALTKLFKPCAPMHNEFDESVFEASVMGLFQDVAQYNNLYGGLTLIDVCTIFADVSKDPLAKLVAFVNAQKKKPCLDSTFQGTANGTVEVLSETRFDGASSARQWFYQTCNEFGYFQTTSSRASPFAALTSQTLQNVGSEVCKRVFGFKQGPDTAMTNVFYGSLGIAVDNVIFPSGTIDPWHALAVQNSTALATASSHAIFIEGTAHCADMHARNATKDSGHLVWARQQIAAAVASFVQGPTSTQ</sequence>
<dbReference type="GO" id="GO:0006508">
    <property type="term" value="P:proteolysis"/>
    <property type="evidence" value="ECO:0007669"/>
    <property type="project" value="UniProtKB-KW"/>
</dbReference>
<reference evidence="8 9" key="1">
    <citation type="submission" date="2019-03" db="EMBL/GenBank/DDBJ databases">
        <authorList>
            <person name="Gaulin E."/>
            <person name="Dumas B."/>
        </authorList>
    </citation>
    <scope>NUCLEOTIDE SEQUENCE [LARGE SCALE GENOMIC DNA]</scope>
    <source>
        <strain evidence="8">CBS 568.67</strain>
    </source>
</reference>
<keyword evidence="4" id="KW-0378">Hydrolase</keyword>
<evidence type="ECO:0000256" key="3">
    <source>
        <dbReference type="ARBA" id="ARBA00022729"/>
    </source>
</evidence>
<dbReference type="EMBL" id="VJMH01007328">
    <property type="protein sequence ID" value="KAF0684016.1"/>
    <property type="molecule type" value="Genomic_DNA"/>
</dbReference>
<dbReference type="GO" id="GO:0070008">
    <property type="term" value="F:serine-type exopeptidase activity"/>
    <property type="evidence" value="ECO:0007669"/>
    <property type="project" value="InterPro"/>
</dbReference>
<keyword evidence="2" id="KW-0645">Protease</keyword>
<dbReference type="GO" id="GO:0008239">
    <property type="term" value="F:dipeptidyl-peptidase activity"/>
    <property type="evidence" value="ECO:0007669"/>
    <property type="project" value="TreeGrafter"/>
</dbReference>
<evidence type="ECO:0000313" key="8">
    <source>
        <dbReference type="EMBL" id="VFU00580.1"/>
    </source>
</evidence>
<dbReference type="AlphaFoldDB" id="A0A485LP22"/>
<organism evidence="8 9">
    <name type="scientific">Aphanomyces stellatus</name>
    <dbReference type="NCBI Taxonomy" id="120398"/>
    <lineage>
        <taxon>Eukaryota</taxon>
        <taxon>Sar</taxon>
        <taxon>Stramenopiles</taxon>
        <taxon>Oomycota</taxon>
        <taxon>Saprolegniomycetes</taxon>
        <taxon>Saprolegniales</taxon>
        <taxon>Verrucalvaceae</taxon>
        <taxon>Aphanomyces</taxon>
    </lineage>
</organism>
<dbReference type="SUPFAM" id="SSF53474">
    <property type="entry name" value="alpha/beta-Hydrolases"/>
    <property type="match status" value="1"/>
</dbReference>
<dbReference type="InterPro" id="IPR029058">
    <property type="entry name" value="AB_hydrolase_fold"/>
</dbReference>
<evidence type="ECO:0000256" key="4">
    <source>
        <dbReference type="ARBA" id="ARBA00022801"/>
    </source>
</evidence>
<accession>A0A485LP22</accession>
<dbReference type="Proteomes" id="UP000332933">
    <property type="component" value="Unassembled WGS sequence"/>
</dbReference>
<dbReference type="PANTHER" id="PTHR11010:SF117">
    <property type="entry name" value="SERINE PROTEASE 16"/>
    <property type="match status" value="1"/>
</dbReference>
<protein>
    <submittedName>
        <fullName evidence="8">Aste57867_23937 protein</fullName>
    </submittedName>
</protein>
<dbReference type="Gene3D" id="3.40.50.1820">
    <property type="entry name" value="alpha/beta hydrolase"/>
    <property type="match status" value="1"/>
</dbReference>
<keyword evidence="5" id="KW-0325">Glycoprotein</keyword>
<name>A0A485LP22_9STRA</name>
<reference evidence="7" key="2">
    <citation type="submission" date="2019-06" db="EMBL/GenBank/DDBJ databases">
        <title>Genomics analysis of Aphanomyces spp. identifies a new class of oomycete effector associated with host adaptation.</title>
        <authorList>
            <person name="Gaulin E."/>
        </authorList>
    </citation>
    <scope>NUCLEOTIDE SEQUENCE</scope>
    <source>
        <strain evidence="7">CBS 578.67</strain>
    </source>
</reference>
<feature type="chain" id="PRO_5036116597" evidence="6">
    <location>
        <begin position="20"/>
        <end position="504"/>
    </location>
</feature>
<dbReference type="Pfam" id="PF05577">
    <property type="entry name" value="Peptidase_S28"/>
    <property type="match status" value="1"/>
</dbReference>
<evidence type="ECO:0000313" key="9">
    <source>
        <dbReference type="Proteomes" id="UP000332933"/>
    </source>
</evidence>
<evidence type="ECO:0000256" key="1">
    <source>
        <dbReference type="ARBA" id="ARBA00011079"/>
    </source>
</evidence>
<keyword evidence="9" id="KW-1185">Reference proteome</keyword>
<evidence type="ECO:0000256" key="6">
    <source>
        <dbReference type="SAM" id="SignalP"/>
    </source>
</evidence>
<gene>
    <name evidence="8" type="primary">Aste57867_23937</name>
    <name evidence="7" type="ORF">As57867_023864</name>
    <name evidence="8" type="ORF">ASTE57867_23937</name>
</gene>
<dbReference type="InterPro" id="IPR042269">
    <property type="entry name" value="Ser_carbopepase_S28_SKS"/>
</dbReference>
<dbReference type="Gene3D" id="1.20.120.980">
    <property type="entry name" value="Serine carboxypeptidase S28, SKS domain"/>
    <property type="match status" value="1"/>
</dbReference>